<evidence type="ECO:0000313" key="1">
    <source>
        <dbReference type="EMBL" id="SVB63659.1"/>
    </source>
</evidence>
<feature type="non-terminal residue" evidence="1">
    <location>
        <position position="1"/>
    </location>
</feature>
<dbReference type="Gene3D" id="2.130.10.10">
    <property type="entry name" value="YVTN repeat-like/Quinoprotein amine dehydrogenase"/>
    <property type="match status" value="2"/>
</dbReference>
<sequence length="363" mass="41238">VLTKQTNKHWSLFFFLAICSLLRAEDFKRKTIDNITSNRMLSIARDSTGYVWLGTDEGLNKYDGLKTTNYRSNIFDVSTLSSNRIWDIFVDRDNRVWILNDRGVDLYNRKENKFIRFPSKSRPLHLLNKKDSLFVTTRQHGLFVIDKNTAEETIFSFDPLDPMSISSSRFSIEQTTPITKDNGAIWVGTTNGLNIINLQTKSAKRHYREKSEHVESDTILAAYKTQKGLLIGTSAGLVLYNKTTNKTKKIAEEKTNNIAPIRETSGVVILGNKKTLFLNKSAEITHTILHKSPKKEILRLGIGQYLLWSKGDEKTVVINIETDPHHILSSKEGKLPVKPEDILIDPENNIWIASKEGLFVASG</sequence>
<gene>
    <name evidence="1" type="ORF">METZ01_LOCUS216513</name>
</gene>
<evidence type="ECO:0008006" key="2">
    <source>
        <dbReference type="Google" id="ProtNLM"/>
    </source>
</evidence>
<dbReference type="InterPro" id="IPR015943">
    <property type="entry name" value="WD40/YVTN_repeat-like_dom_sf"/>
</dbReference>
<organism evidence="1">
    <name type="scientific">marine metagenome</name>
    <dbReference type="NCBI Taxonomy" id="408172"/>
    <lineage>
        <taxon>unclassified sequences</taxon>
        <taxon>metagenomes</taxon>
        <taxon>ecological metagenomes</taxon>
    </lineage>
</organism>
<dbReference type="EMBL" id="UINC01050559">
    <property type="protein sequence ID" value="SVB63659.1"/>
    <property type="molecule type" value="Genomic_DNA"/>
</dbReference>
<dbReference type="SUPFAM" id="SSF63829">
    <property type="entry name" value="Calcium-dependent phosphotriesterase"/>
    <property type="match status" value="2"/>
</dbReference>
<feature type="non-terminal residue" evidence="1">
    <location>
        <position position="363"/>
    </location>
</feature>
<dbReference type="Pfam" id="PF07494">
    <property type="entry name" value="Reg_prop"/>
    <property type="match status" value="2"/>
</dbReference>
<name>A0A382FLX9_9ZZZZ</name>
<proteinExistence type="predicted"/>
<dbReference type="InterPro" id="IPR011110">
    <property type="entry name" value="Reg_prop"/>
</dbReference>
<protein>
    <recommendedName>
        <fullName evidence="2">Two component regulator three Y domain-containing protein</fullName>
    </recommendedName>
</protein>
<reference evidence="1" key="1">
    <citation type="submission" date="2018-05" db="EMBL/GenBank/DDBJ databases">
        <authorList>
            <person name="Lanie J.A."/>
            <person name="Ng W.-L."/>
            <person name="Kazmierczak K.M."/>
            <person name="Andrzejewski T.M."/>
            <person name="Davidsen T.M."/>
            <person name="Wayne K.J."/>
            <person name="Tettelin H."/>
            <person name="Glass J.I."/>
            <person name="Rusch D."/>
            <person name="Podicherti R."/>
            <person name="Tsui H.-C.T."/>
            <person name="Winkler M.E."/>
        </authorList>
    </citation>
    <scope>NUCLEOTIDE SEQUENCE</scope>
</reference>
<dbReference type="AlphaFoldDB" id="A0A382FLX9"/>
<accession>A0A382FLX9</accession>